<feature type="compositionally biased region" description="Basic and acidic residues" evidence="1">
    <location>
        <begin position="52"/>
        <end position="64"/>
    </location>
</feature>
<feature type="region of interest" description="Disordered" evidence="1">
    <location>
        <begin position="233"/>
        <end position="261"/>
    </location>
</feature>
<sequence>MAVDADEEEEVTRCACGINDAKSTNGGGRNTMNSRETAQAFAEDLKPAHIEILESAIDDERRSSQESNGTTAMGREMRRASGDPAFGRKNSADSHSPEADTKPAKRKRAAASPQAKVNPVPEVGRSSKRRAGRNHEPLDTTTTTTTTTAAATTDANESKSPIREDIKHINLPSLQAPSKTRKRRATGSGTRKSSNTSSRTAAAAANTTTTAISPSSTTGIPDTVHVLVPNAAAAAASPSSSSNHNHNHNDTAVKTRVPNAKSSFGEMNKRVKQMSDYITHLQVAMANYPSFLATAAAGAAAGAGVGSAAAAALSADSNGGGGGGGANAHSVSPVSASTQSPAGSEPPQSSSSSFYNAATSPAAASVRPQMFEMMDHLNLRLIRFQERYGSFSKR</sequence>
<organism evidence="2 3">
    <name type="scientific">Geranomyces variabilis</name>
    <dbReference type="NCBI Taxonomy" id="109894"/>
    <lineage>
        <taxon>Eukaryota</taxon>
        <taxon>Fungi</taxon>
        <taxon>Fungi incertae sedis</taxon>
        <taxon>Chytridiomycota</taxon>
        <taxon>Chytridiomycota incertae sedis</taxon>
        <taxon>Chytridiomycetes</taxon>
        <taxon>Spizellomycetales</taxon>
        <taxon>Powellomycetaceae</taxon>
        <taxon>Geranomyces</taxon>
    </lineage>
</organism>
<dbReference type="EMBL" id="JADGJQ010000003">
    <property type="protein sequence ID" value="KAJ3184658.1"/>
    <property type="molecule type" value="Genomic_DNA"/>
</dbReference>
<keyword evidence="3" id="KW-1185">Reference proteome</keyword>
<proteinExistence type="predicted"/>
<name>A0AAD5TRL1_9FUNG</name>
<dbReference type="PANTHER" id="PTHR47793">
    <property type="entry name" value="HISTONE DEACETYLASE COMPLEX SUBUNIT CTI6"/>
    <property type="match status" value="1"/>
</dbReference>
<evidence type="ECO:0000256" key="1">
    <source>
        <dbReference type="SAM" id="MobiDB-lite"/>
    </source>
</evidence>
<feature type="compositionally biased region" description="Acidic residues" evidence="1">
    <location>
        <begin position="1"/>
        <end position="10"/>
    </location>
</feature>
<feature type="region of interest" description="Disordered" evidence="1">
    <location>
        <begin position="1"/>
        <end position="35"/>
    </location>
</feature>
<protein>
    <submittedName>
        <fullName evidence="2">Uncharacterized protein</fullName>
    </submittedName>
</protein>
<feature type="compositionally biased region" description="Basic and acidic residues" evidence="1">
    <location>
        <begin position="156"/>
        <end position="168"/>
    </location>
</feature>
<feature type="compositionally biased region" description="Basic and acidic residues" evidence="1">
    <location>
        <begin position="90"/>
        <end position="103"/>
    </location>
</feature>
<feature type="compositionally biased region" description="Low complexity" evidence="1">
    <location>
        <begin position="340"/>
        <end position="356"/>
    </location>
</feature>
<feature type="compositionally biased region" description="Low complexity" evidence="1">
    <location>
        <begin position="233"/>
        <end position="244"/>
    </location>
</feature>
<feature type="region of interest" description="Disordered" evidence="1">
    <location>
        <begin position="319"/>
        <end position="356"/>
    </location>
</feature>
<dbReference type="PANTHER" id="PTHR47793:SF1">
    <property type="entry name" value="HISTONE DEACETYLASE COMPLEX SUBUNIT CTI6"/>
    <property type="match status" value="1"/>
</dbReference>
<dbReference type="GO" id="GO:0061188">
    <property type="term" value="P:negative regulation of rDNA heterochromatin formation"/>
    <property type="evidence" value="ECO:0007669"/>
    <property type="project" value="TreeGrafter"/>
</dbReference>
<accession>A0AAD5TRL1</accession>
<reference evidence="2" key="1">
    <citation type="submission" date="2020-05" db="EMBL/GenBank/DDBJ databases">
        <title>Phylogenomic resolution of chytrid fungi.</title>
        <authorList>
            <person name="Stajich J.E."/>
            <person name="Amses K."/>
            <person name="Simmons R."/>
            <person name="Seto K."/>
            <person name="Myers J."/>
            <person name="Bonds A."/>
            <person name="Quandt C.A."/>
            <person name="Barry K."/>
            <person name="Liu P."/>
            <person name="Grigoriev I."/>
            <person name="Longcore J.E."/>
            <person name="James T.Y."/>
        </authorList>
    </citation>
    <scope>NUCLEOTIDE SEQUENCE</scope>
    <source>
        <strain evidence="2">JEL0379</strain>
    </source>
</reference>
<dbReference type="Proteomes" id="UP001212152">
    <property type="component" value="Unassembled WGS sequence"/>
</dbReference>
<dbReference type="InterPro" id="IPR053051">
    <property type="entry name" value="HDAC_complex_subunit"/>
</dbReference>
<feature type="compositionally biased region" description="Low complexity" evidence="1">
    <location>
        <begin position="186"/>
        <end position="218"/>
    </location>
</feature>
<dbReference type="GO" id="GO:0070210">
    <property type="term" value="C:Rpd3L-Expanded complex"/>
    <property type="evidence" value="ECO:0007669"/>
    <property type="project" value="TreeGrafter"/>
</dbReference>
<feature type="compositionally biased region" description="Polar residues" evidence="1">
    <location>
        <begin position="329"/>
        <end position="339"/>
    </location>
</feature>
<comment type="caution">
    <text evidence="2">The sequence shown here is derived from an EMBL/GenBank/DDBJ whole genome shotgun (WGS) entry which is preliminary data.</text>
</comment>
<dbReference type="GO" id="GO:0061186">
    <property type="term" value="P:negative regulation of silent mating-type cassette heterochromatin formation"/>
    <property type="evidence" value="ECO:0007669"/>
    <property type="project" value="TreeGrafter"/>
</dbReference>
<evidence type="ECO:0000313" key="3">
    <source>
        <dbReference type="Proteomes" id="UP001212152"/>
    </source>
</evidence>
<evidence type="ECO:0000313" key="2">
    <source>
        <dbReference type="EMBL" id="KAJ3184658.1"/>
    </source>
</evidence>
<feature type="region of interest" description="Disordered" evidence="1">
    <location>
        <begin position="52"/>
        <end position="218"/>
    </location>
</feature>
<feature type="compositionally biased region" description="Low complexity" evidence="1">
    <location>
        <begin position="140"/>
        <end position="153"/>
    </location>
</feature>
<dbReference type="GO" id="GO:0033698">
    <property type="term" value="C:Rpd3L complex"/>
    <property type="evidence" value="ECO:0007669"/>
    <property type="project" value="TreeGrafter"/>
</dbReference>
<gene>
    <name evidence="2" type="ORF">HDU87_004061</name>
</gene>
<dbReference type="AlphaFoldDB" id="A0AAD5TRL1"/>